<dbReference type="CDD" id="cd00303">
    <property type="entry name" value="retropepsin_like"/>
    <property type="match status" value="1"/>
</dbReference>
<dbReference type="Gene3D" id="2.40.70.10">
    <property type="entry name" value="Acid Proteases"/>
    <property type="match status" value="1"/>
</dbReference>
<dbReference type="GO" id="GO:0071897">
    <property type="term" value="P:DNA biosynthetic process"/>
    <property type="evidence" value="ECO:0007669"/>
    <property type="project" value="UniProtKB-ARBA"/>
</dbReference>
<gene>
    <name evidence="1" type="ORF">AVEN_223277_1</name>
</gene>
<feature type="non-terminal residue" evidence="1">
    <location>
        <position position="1103"/>
    </location>
</feature>
<dbReference type="Pfam" id="PF05380">
    <property type="entry name" value="Peptidase_A17"/>
    <property type="match status" value="1"/>
</dbReference>
<dbReference type="InterPro" id="IPR043502">
    <property type="entry name" value="DNA/RNA_pol_sf"/>
</dbReference>
<dbReference type="InterPro" id="IPR021109">
    <property type="entry name" value="Peptidase_aspartic_dom_sf"/>
</dbReference>
<organism evidence="1 2">
    <name type="scientific">Araneus ventricosus</name>
    <name type="common">Orbweaver spider</name>
    <name type="synonym">Epeira ventricosa</name>
    <dbReference type="NCBI Taxonomy" id="182803"/>
    <lineage>
        <taxon>Eukaryota</taxon>
        <taxon>Metazoa</taxon>
        <taxon>Ecdysozoa</taxon>
        <taxon>Arthropoda</taxon>
        <taxon>Chelicerata</taxon>
        <taxon>Arachnida</taxon>
        <taxon>Araneae</taxon>
        <taxon>Araneomorphae</taxon>
        <taxon>Entelegynae</taxon>
        <taxon>Araneoidea</taxon>
        <taxon>Araneidae</taxon>
        <taxon>Araneus</taxon>
    </lineage>
</organism>
<dbReference type="PANTHER" id="PTHR47331">
    <property type="entry name" value="PHD-TYPE DOMAIN-CONTAINING PROTEIN"/>
    <property type="match status" value="1"/>
</dbReference>
<dbReference type="Gene3D" id="3.30.70.270">
    <property type="match status" value="1"/>
</dbReference>
<dbReference type="Gene3D" id="3.10.10.10">
    <property type="entry name" value="HIV Type 1 Reverse Transcriptase, subunit A, domain 1"/>
    <property type="match status" value="1"/>
</dbReference>
<dbReference type="SUPFAM" id="SSF56672">
    <property type="entry name" value="DNA/RNA polymerases"/>
    <property type="match status" value="1"/>
</dbReference>
<name>A0A4Y2MJU0_ARAVE</name>
<dbReference type="InterPro" id="IPR005312">
    <property type="entry name" value="DUF1759"/>
</dbReference>
<evidence type="ECO:0000313" key="1">
    <source>
        <dbReference type="EMBL" id="GBN27415.1"/>
    </source>
</evidence>
<comment type="caution">
    <text evidence="1">The sequence shown here is derived from an EMBL/GenBank/DDBJ whole genome shotgun (WGS) entry which is preliminary data.</text>
</comment>
<accession>A0A4Y2MJU0</accession>
<dbReference type="Pfam" id="PF03564">
    <property type="entry name" value="DUF1759"/>
    <property type="match status" value="1"/>
</dbReference>
<evidence type="ECO:0000313" key="2">
    <source>
        <dbReference type="Proteomes" id="UP000499080"/>
    </source>
</evidence>
<protein>
    <submittedName>
        <fullName evidence="1">Uncharacterized protein</fullName>
    </submittedName>
</protein>
<proteinExistence type="predicted"/>
<dbReference type="Proteomes" id="UP000499080">
    <property type="component" value="Unassembled WGS sequence"/>
</dbReference>
<dbReference type="InterPro" id="IPR043128">
    <property type="entry name" value="Rev_trsase/Diguanyl_cyclase"/>
</dbReference>
<dbReference type="OrthoDB" id="6432187at2759"/>
<sequence>MFLSVKSCKKEDLILVAQEIGENVPPTAKICDLKGIILNSDEYKSDPDFVKGILENAVTDRKLQEEFELEKIKLNKEQEFELEKIKLKQQQELELEKLKINSELELTRMQTQNQNQGMIHQQIPETSNAKKKFTLPKLQFRQFGDDLKDWLPFWSQFEHVDKDDDIAPENKFQYLVQATVVGSRAREVVESFPPTGENYVKAVDSLKARFGREDLLVEVYVRELLKLIISVQSNQKLAPTFLYDKLESYLRALETLGVTTDKCASILYPMVESCFDEEFLKAWNRSPTSSSANDAKERLENLMLFLKGEVEGEERIFLAMSGFGLTKGEDVKMPRKKKYNLEAQRGKIPTASMLLASTRTTEVKKPKCIFCDGKHVSSDCFSAQKLTLEEKQKIVRDKNCCFACLLPGHSARKCRKFLKCPVCSKKHATLMCDQLQAFKNANQKKEEEENPSGNDVNLSNVNPNPKVFLQTFKAKLLSSDREKTVRVLCDTGSQKSYILKNIAEEMKYPVGRQETIKHSLFGGVSTKECKHNCYRIKLKQLNGNFTCNFEVLDQAIICENVLPVSEGPWLDELKGLGVILTDTNVSSEPIQVLIGADIMGKLLTGKRKLLSSGLVAVETHLGWTLMGKVPQEWLDEGIIEEVPPNEVVLYGNYLPHRPVIKESSSTTPIRPVFDASAKLQGQPSLNQCLQCGPNLIELIPDILARFRVKKFGATADIRKAFLQISVSKEDRDYLRFLWWKNLEEKKLKVFRHTRVVFGVKSSPFLLASVIEHHIEASKGFNSEFKKILKQSFYVDNVVAGLDSHEDLKNFISKSTQLMLQGGFELRDWESTECETEHGWETPVLGMKWNRQLDSLRVNMRWMNKLSLEKITKRIMLSAAHKVFDPIGYTAPVMLCPKLMLQKAWKMPIGWDTEITGNLKKEFLQWFQDLKILEEIHISRWINVTAENLKHCTIHTFCDASKEAYAAVVFLRLEEEGSVKLSLLAAKSRIAPLRGGTIPRMELLAALVGARLTNSVIEALNWKEVKCYYWSDSTTVLAWISREENWSVFVRNRVQEIRKLSSPLAWNHVVGELNPADLPSRGCTATQLMSLRWWEGPKWLTELP</sequence>
<dbReference type="AlphaFoldDB" id="A0A4Y2MJU0"/>
<reference evidence="1 2" key="1">
    <citation type="journal article" date="2019" name="Sci. Rep.">
        <title>Orb-weaving spider Araneus ventricosus genome elucidates the spidroin gene catalogue.</title>
        <authorList>
            <person name="Kono N."/>
            <person name="Nakamura H."/>
            <person name="Ohtoshi R."/>
            <person name="Moran D.A.P."/>
            <person name="Shinohara A."/>
            <person name="Yoshida Y."/>
            <person name="Fujiwara M."/>
            <person name="Mori M."/>
            <person name="Tomita M."/>
            <person name="Arakawa K."/>
        </authorList>
    </citation>
    <scope>NUCLEOTIDE SEQUENCE [LARGE SCALE GENOMIC DNA]</scope>
</reference>
<keyword evidence="2" id="KW-1185">Reference proteome</keyword>
<dbReference type="InterPro" id="IPR008042">
    <property type="entry name" value="Retrotrans_Pao"/>
</dbReference>
<dbReference type="EMBL" id="BGPR01123618">
    <property type="protein sequence ID" value="GBN27415.1"/>
    <property type="molecule type" value="Genomic_DNA"/>
</dbReference>